<dbReference type="GO" id="GO:0005829">
    <property type="term" value="C:cytosol"/>
    <property type="evidence" value="ECO:0007669"/>
    <property type="project" value="TreeGrafter"/>
</dbReference>
<dbReference type="InterPro" id="IPR040476">
    <property type="entry name" value="CSD2"/>
</dbReference>
<accession>A0A9D2DEZ6</accession>
<dbReference type="HAMAP" id="MF_01895">
    <property type="entry name" value="RNase_R"/>
    <property type="match status" value="1"/>
</dbReference>
<dbReference type="Pfam" id="PF00575">
    <property type="entry name" value="S1"/>
    <property type="match status" value="1"/>
</dbReference>
<dbReference type="SUPFAM" id="SSF50249">
    <property type="entry name" value="Nucleic acid-binding proteins"/>
    <property type="match status" value="3"/>
</dbReference>
<dbReference type="Pfam" id="PF00773">
    <property type="entry name" value="RNB"/>
    <property type="match status" value="1"/>
</dbReference>
<comment type="function">
    <text evidence="8">3'-5' exoribonuclease that releases 5'-nucleoside monophosphates and is involved in maturation of structured RNAs.</text>
</comment>
<dbReference type="Pfam" id="PF08206">
    <property type="entry name" value="OB_RNB"/>
    <property type="match status" value="1"/>
</dbReference>
<dbReference type="GO" id="GO:0008859">
    <property type="term" value="F:exoribonuclease II activity"/>
    <property type="evidence" value="ECO:0007669"/>
    <property type="project" value="UniProtKB-UniRule"/>
</dbReference>
<evidence type="ECO:0000256" key="7">
    <source>
        <dbReference type="ARBA" id="ARBA00022884"/>
    </source>
</evidence>
<dbReference type="InterPro" id="IPR011805">
    <property type="entry name" value="RNase_R"/>
</dbReference>
<name>A0A9D2DEZ6_9BACT</name>
<dbReference type="InterPro" id="IPR012340">
    <property type="entry name" value="NA-bd_OB-fold"/>
</dbReference>
<reference evidence="11" key="1">
    <citation type="journal article" date="2021" name="PeerJ">
        <title>Extensive microbial diversity within the chicken gut microbiome revealed by metagenomics and culture.</title>
        <authorList>
            <person name="Gilroy R."/>
            <person name="Ravi A."/>
            <person name="Getino M."/>
            <person name="Pursley I."/>
            <person name="Horton D.L."/>
            <person name="Alikhan N.F."/>
            <person name="Baker D."/>
            <person name="Gharbi K."/>
            <person name="Hall N."/>
            <person name="Watson M."/>
            <person name="Adriaenssens E.M."/>
            <person name="Foster-Nyarko E."/>
            <person name="Jarju S."/>
            <person name="Secka A."/>
            <person name="Antonio M."/>
            <person name="Oren A."/>
            <person name="Chaudhuri R.R."/>
            <person name="La Ragione R."/>
            <person name="Hildebrand F."/>
            <person name="Pallen M.J."/>
        </authorList>
    </citation>
    <scope>NUCLEOTIDE SEQUENCE</scope>
    <source>
        <strain evidence="11">ChiHjej11B10-19426</strain>
    </source>
</reference>
<feature type="region of interest" description="Disordered" evidence="9">
    <location>
        <begin position="1"/>
        <end position="21"/>
    </location>
</feature>
<proteinExistence type="inferred from homology"/>
<evidence type="ECO:0000256" key="8">
    <source>
        <dbReference type="HAMAP-Rule" id="MF_01895"/>
    </source>
</evidence>
<evidence type="ECO:0000313" key="11">
    <source>
        <dbReference type="EMBL" id="HIZ15698.1"/>
    </source>
</evidence>
<dbReference type="InterPro" id="IPR013223">
    <property type="entry name" value="RNase_B_OB_dom"/>
</dbReference>
<dbReference type="InterPro" id="IPR003029">
    <property type="entry name" value="S1_domain"/>
</dbReference>
<dbReference type="Pfam" id="PF17876">
    <property type="entry name" value="CSD2"/>
    <property type="match status" value="1"/>
</dbReference>
<dbReference type="InterPro" id="IPR050180">
    <property type="entry name" value="RNR_Ribonuclease"/>
</dbReference>
<keyword evidence="7 8" id="KW-0694">RNA-binding</keyword>
<dbReference type="AlphaFoldDB" id="A0A9D2DEZ6"/>
<dbReference type="NCBIfam" id="TIGR00358">
    <property type="entry name" value="3_prime_RNase"/>
    <property type="match status" value="1"/>
</dbReference>
<dbReference type="SMART" id="SM00316">
    <property type="entry name" value="S1"/>
    <property type="match status" value="1"/>
</dbReference>
<evidence type="ECO:0000256" key="5">
    <source>
        <dbReference type="ARBA" id="ARBA00022801"/>
    </source>
</evidence>
<dbReference type="PROSITE" id="PS50126">
    <property type="entry name" value="S1"/>
    <property type="match status" value="1"/>
</dbReference>
<evidence type="ECO:0000256" key="4">
    <source>
        <dbReference type="ARBA" id="ARBA00022722"/>
    </source>
</evidence>
<evidence type="ECO:0000256" key="2">
    <source>
        <dbReference type="ARBA" id="ARBA00004496"/>
    </source>
</evidence>
<feature type="domain" description="S1 motif" evidence="10">
    <location>
        <begin position="638"/>
        <end position="719"/>
    </location>
</feature>
<protein>
    <recommendedName>
        <fullName evidence="8">Ribonuclease R</fullName>
        <shortName evidence="8">RNase R</shortName>
        <ecNumber evidence="8">3.1.13.1</ecNumber>
    </recommendedName>
</protein>
<evidence type="ECO:0000259" key="10">
    <source>
        <dbReference type="PROSITE" id="PS50126"/>
    </source>
</evidence>
<feature type="region of interest" description="Disordered" evidence="9">
    <location>
        <begin position="733"/>
        <end position="752"/>
    </location>
</feature>
<keyword evidence="3 8" id="KW-0963">Cytoplasm</keyword>
<evidence type="ECO:0000256" key="1">
    <source>
        <dbReference type="ARBA" id="ARBA00001849"/>
    </source>
</evidence>
<evidence type="ECO:0000256" key="6">
    <source>
        <dbReference type="ARBA" id="ARBA00022839"/>
    </source>
</evidence>
<evidence type="ECO:0000256" key="9">
    <source>
        <dbReference type="SAM" id="MobiDB-lite"/>
    </source>
</evidence>
<comment type="subcellular location">
    <subcellularLocation>
        <location evidence="2 8">Cytoplasm</location>
    </subcellularLocation>
</comment>
<dbReference type="PANTHER" id="PTHR23355:SF9">
    <property type="entry name" value="DIS3-LIKE EXONUCLEASE 2"/>
    <property type="match status" value="1"/>
</dbReference>
<keyword evidence="4 8" id="KW-0540">Nuclease</keyword>
<dbReference type="EMBL" id="DXCC01000027">
    <property type="protein sequence ID" value="HIZ15698.1"/>
    <property type="molecule type" value="Genomic_DNA"/>
</dbReference>
<evidence type="ECO:0000313" key="12">
    <source>
        <dbReference type="Proteomes" id="UP000824014"/>
    </source>
</evidence>
<keyword evidence="5 8" id="KW-0378">Hydrolase</keyword>
<reference evidence="11" key="2">
    <citation type="submission" date="2021-04" db="EMBL/GenBank/DDBJ databases">
        <authorList>
            <person name="Gilroy R."/>
        </authorList>
    </citation>
    <scope>NUCLEOTIDE SEQUENCE</scope>
    <source>
        <strain evidence="11">ChiHjej11B10-19426</strain>
    </source>
</reference>
<comment type="caution">
    <text evidence="11">The sequence shown here is derived from an EMBL/GenBank/DDBJ whole genome shotgun (WGS) entry which is preliminary data.</text>
</comment>
<organism evidence="11 12">
    <name type="scientific">Candidatus Tidjanibacter faecipullorum</name>
    <dbReference type="NCBI Taxonomy" id="2838766"/>
    <lineage>
        <taxon>Bacteria</taxon>
        <taxon>Pseudomonadati</taxon>
        <taxon>Bacteroidota</taxon>
        <taxon>Bacteroidia</taxon>
        <taxon>Bacteroidales</taxon>
        <taxon>Rikenellaceae</taxon>
        <taxon>Tidjanibacter</taxon>
    </lineage>
</organism>
<gene>
    <name evidence="8 11" type="primary">rnr</name>
    <name evidence="11" type="ORF">H9816_07305</name>
</gene>
<dbReference type="CDD" id="cd04471">
    <property type="entry name" value="S1_RNase_R"/>
    <property type="match status" value="1"/>
</dbReference>
<dbReference type="PROSITE" id="PS01175">
    <property type="entry name" value="RIBONUCLEASE_II"/>
    <property type="match status" value="1"/>
</dbReference>
<dbReference type="Proteomes" id="UP000824014">
    <property type="component" value="Unassembled WGS sequence"/>
</dbReference>
<comment type="catalytic activity">
    <reaction evidence="1 8">
        <text>Exonucleolytic cleavage in the 3'- to 5'-direction to yield nucleoside 5'-phosphates.</text>
        <dbReference type="EC" id="3.1.13.1"/>
    </reaction>
</comment>
<comment type="similarity">
    <text evidence="8">Belongs to the RNR ribonuclease family. RNase R subfamily.</text>
</comment>
<dbReference type="EC" id="3.1.13.1" evidence="8"/>
<dbReference type="GO" id="GO:0006402">
    <property type="term" value="P:mRNA catabolic process"/>
    <property type="evidence" value="ECO:0007669"/>
    <property type="project" value="TreeGrafter"/>
</dbReference>
<dbReference type="InterPro" id="IPR001900">
    <property type="entry name" value="RNase_II/R"/>
</dbReference>
<dbReference type="NCBIfam" id="TIGR02063">
    <property type="entry name" value="RNase_R"/>
    <property type="match status" value="1"/>
</dbReference>
<evidence type="ECO:0000256" key="3">
    <source>
        <dbReference type="ARBA" id="ARBA00022490"/>
    </source>
</evidence>
<dbReference type="GO" id="GO:0003723">
    <property type="term" value="F:RNA binding"/>
    <property type="evidence" value="ECO:0007669"/>
    <property type="project" value="UniProtKB-UniRule"/>
</dbReference>
<dbReference type="InterPro" id="IPR004476">
    <property type="entry name" value="RNase_II/RNase_R"/>
</dbReference>
<keyword evidence="6 8" id="KW-0269">Exonuclease</keyword>
<dbReference type="Gene3D" id="2.40.50.140">
    <property type="entry name" value="Nucleic acid-binding proteins"/>
    <property type="match status" value="2"/>
</dbReference>
<sequence length="752" mass="85575">MPKKETRGGRGKETSRRRGADRSAMIAELFRAFPAKKFTLKALASASGGNDREGRTRTREIVQSMVREGAIREVAPGQYKQSVARLTAYQGTVDMTSSGAVYVRVAGQDKDIFVDERNAAHALQDDVVKVVIIRRRRSGDPEGEITEIVKRADRQYVGRVELTRNHGFVRMMSRKMPYDIFVDVKGIDVHDGDKAVVRIKEWPSDAKCPVGEIIDVLGPEGDNDTEMHAILAEFNLPYKYPEEVEKAADAIPEAIPQSEYAARRDFRDVVTFTIDPADAKDFDDALSIRSIGENKWEIGVHIADVTYYVKENSIIEAEGRERATSVYLVDRTIPMLPEKLSNFLCSLRPDEEKLCFSAVFEMDADLNITKEWLGRTIIKSNRRFTYEEAQQIIETGEGDFKEEVLTLNMLAQKMREARLRNGAITFGREEAKFTLDEKGKPTGVYFKVQKEANQLIEEFMLLANRKVAEFVGRKRGEGANAERTFVYRVHDKPDSEKLEKFANFILKFGYYFKPDAQGREISAELNKVIKESRGKSEENLIATLAVRAMAKAFYSTDNIGHYGLAFRYYTHFTSPIRRYPDMMVHRLLARYLAGGKSADKVFYDEQCEHSSDMEVVAAEAERASVKYKMVEFMEDKIGREFDGAISGVTDWGLYVELDETHIEGMVSVRDIADDVYVFNENEYALCGQRTRRTLTLGDRVRIRVKNADLARKQLDFELVGTLDFETGKLHPIQVSQLPPAPVPPRRGKHRRR</sequence>
<dbReference type="SMART" id="SM00955">
    <property type="entry name" value="RNB"/>
    <property type="match status" value="1"/>
</dbReference>
<dbReference type="InterPro" id="IPR022966">
    <property type="entry name" value="RNase_II/R_CS"/>
</dbReference>
<dbReference type="PANTHER" id="PTHR23355">
    <property type="entry name" value="RIBONUCLEASE"/>
    <property type="match status" value="1"/>
</dbReference>